<evidence type="ECO:0000313" key="3">
    <source>
        <dbReference type="EMBL" id="GAA5081281.1"/>
    </source>
</evidence>
<dbReference type="Proteomes" id="UP001499910">
    <property type="component" value="Unassembled WGS sequence"/>
</dbReference>
<comment type="caution">
    <text evidence="3">The sequence shown here is derived from an EMBL/GenBank/DDBJ whole genome shotgun (WGS) entry which is preliminary data.</text>
</comment>
<keyword evidence="1" id="KW-0812">Transmembrane</keyword>
<feature type="transmembrane region" description="Helical" evidence="1">
    <location>
        <begin position="29"/>
        <end position="51"/>
    </location>
</feature>
<keyword evidence="1" id="KW-0472">Membrane</keyword>
<accession>A0ABP9LR37</accession>
<gene>
    <name evidence="3" type="ORF">GCM10023209_35810</name>
</gene>
<dbReference type="EMBL" id="BAABHW010000007">
    <property type="protein sequence ID" value="GAA5081281.1"/>
    <property type="molecule type" value="Genomic_DNA"/>
</dbReference>
<keyword evidence="2" id="KW-0732">Signal</keyword>
<name>A0ABP9LR37_9RHOB</name>
<dbReference type="InterPro" id="IPR046619">
    <property type="entry name" value="DUF6732"/>
</dbReference>
<dbReference type="RefSeq" id="WP_259554112.1">
    <property type="nucleotide sequence ID" value="NZ_BAABHW010000007.1"/>
</dbReference>
<keyword evidence="4" id="KW-1185">Reference proteome</keyword>
<evidence type="ECO:0000313" key="4">
    <source>
        <dbReference type="Proteomes" id="UP001499910"/>
    </source>
</evidence>
<keyword evidence="1" id="KW-1133">Transmembrane helix</keyword>
<reference evidence="4" key="1">
    <citation type="journal article" date="2019" name="Int. J. Syst. Evol. Microbiol.">
        <title>The Global Catalogue of Microorganisms (GCM) 10K type strain sequencing project: providing services to taxonomists for standard genome sequencing and annotation.</title>
        <authorList>
            <consortium name="The Broad Institute Genomics Platform"/>
            <consortium name="The Broad Institute Genome Sequencing Center for Infectious Disease"/>
            <person name="Wu L."/>
            <person name="Ma J."/>
        </authorList>
    </citation>
    <scope>NUCLEOTIDE SEQUENCE [LARGE SCALE GENOMIC DNA]</scope>
    <source>
        <strain evidence="4">JCM 18015</strain>
    </source>
</reference>
<organism evidence="3 4">
    <name type="scientific">[Roseibacterium] beibuensis</name>
    <dbReference type="NCBI Taxonomy" id="1193142"/>
    <lineage>
        <taxon>Bacteria</taxon>
        <taxon>Pseudomonadati</taxon>
        <taxon>Pseudomonadota</taxon>
        <taxon>Alphaproteobacteria</taxon>
        <taxon>Rhodobacterales</taxon>
        <taxon>Roseobacteraceae</taxon>
        <taxon>Roseicyclus</taxon>
    </lineage>
</organism>
<feature type="signal peptide" evidence="2">
    <location>
        <begin position="1"/>
        <end position="19"/>
    </location>
</feature>
<dbReference type="Pfam" id="PF20506">
    <property type="entry name" value="DUF6732"/>
    <property type="match status" value="1"/>
</dbReference>
<proteinExistence type="predicted"/>
<evidence type="ECO:0000256" key="1">
    <source>
        <dbReference type="SAM" id="Phobius"/>
    </source>
</evidence>
<protein>
    <submittedName>
        <fullName evidence="3">Uncharacterized protein</fullName>
    </submittedName>
</protein>
<evidence type="ECO:0000256" key="2">
    <source>
        <dbReference type="SAM" id="SignalP"/>
    </source>
</evidence>
<feature type="chain" id="PRO_5045833756" evidence="2">
    <location>
        <begin position="20"/>
        <end position="70"/>
    </location>
</feature>
<sequence>MTRFIPTLACLALASPALAHPGHAGAATHWLALDHLAMLGTLAALAGGLIWRNRTQVRIRAEDEDRQRDT</sequence>